<comment type="caution">
    <text evidence="3">The sequence shown here is derived from an EMBL/GenBank/DDBJ whole genome shotgun (WGS) entry which is preliminary data.</text>
</comment>
<keyword evidence="2" id="KW-1133">Transmembrane helix</keyword>
<protein>
    <submittedName>
        <fullName evidence="3">Uncharacterized protein</fullName>
    </submittedName>
</protein>
<keyword evidence="4" id="KW-1185">Reference proteome</keyword>
<dbReference type="PANTHER" id="PTHR33220:SF5">
    <property type="entry name" value="RRNA INTRON-ENCODED HOMING ENDONUCLEASE"/>
    <property type="match status" value="1"/>
</dbReference>
<evidence type="ECO:0000256" key="2">
    <source>
        <dbReference type="SAM" id="Phobius"/>
    </source>
</evidence>
<keyword evidence="2" id="KW-0472">Membrane</keyword>
<dbReference type="Proteomes" id="UP001293254">
    <property type="component" value="Unassembled WGS sequence"/>
</dbReference>
<keyword evidence="2" id="KW-0812">Transmembrane</keyword>
<feature type="region of interest" description="Disordered" evidence="1">
    <location>
        <begin position="54"/>
        <end position="77"/>
    </location>
</feature>
<accession>A0AAE1YIT8</accession>
<feature type="transmembrane region" description="Helical" evidence="2">
    <location>
        <begin position="274"/>
        <end position="291"/>
    </location>
</feature>
<organism evidence="3 4">
    <name type="scientific">Sesamum alatum</name>
    <dbReference type="NCBI Taxonomy" id="300844"/>
    <lineage>
        <taxon>Eukaryota</taxon>
        <taxon>Viridiplantae</taxon>
        <taxon>Streptophyta</taxon>
        <taxon>Embryophyta</taxon>
        <taxon>Tracheophyta</taxon>
        <taxon>Spermatophyta</taxon>
        <taxon>Magnoliopsida</taxon>
        <taxon>eudicotyledons</taxon>
        <taxon>Gunneridae</taxon>
        <taxon>Pentapetalae</taxon>
        <taxon>asterids</taxon>
        <taxon>lamiids</taxon>
        <taxon>Lamiales</taxon>
        <taxon>Pedaliaceae</taxon>
        <taxon>Sesamum</taxon>
    </lineage>
</organism>
<proteinExistence type="predicted"/>
<reference evidence="3" key="1">
    <citation type="submission" date="2020-06" db="EMBL/GenBank/DDBJ databases">
        <authorList>
            <person name="Li T."/>
            <person name="Hu X."/>
            <person name="Zhang T."/>
            <person name="Song X."/>
            <person name="Zhang H."/>
            <person name="Dai N."/>
            <person name="Sheng W."/>
            <person name="Hou X."/>
            <person name="Wei L."/>
        </authorList>
    </citation>
    <scope>NUCLEOTIDE SEQUENCE</scope>
    <source>
        <strain evidence="3">3651</strain>
        <tissue evidence="3">Leaf</tissue>
    </source>
</reference>
<name>A0AAE1YIT8_9LAMI</name>
<reference evidence="3" key="2">
    <citation type="journal article" date="2024" name="Plant">
        <title>Genomic evolution and insights into agronomic trait innovations of Sesamum species.</title>
        <authorList>
            <person name="Miao H."/>
            <person name="Wang L."/>
            <person name="Qu L."/>
            <person name="Liu H."/>
            <person name="Sun Y."/>
            <person name="Le M."/>
            <person name="Wang Q."/>
            <person name="Wei S."/>
            <person name="Zheng Y."/>
            <person name="Lin W."/>
            <person name="Duan Y."/>
            <person name="Cao H."/>
            <person name="Xiong S."/>
            <person name="Wang X."/>
            <person name="Wei L."/>
            <person name="Li C."/>
            <person name="Ma Q."/>
            <person name="Ju M."/>
            <person name="Zhao R."/>
            <person name="Li G."/>
            <person name="Mu C."/>
            <person name="Tian Q."/>
            <person name="Mei H."/>
            <person name="Zhang T."/>
            <person name="Gao T."/>
            <person name="Zhang H."/>
        </authorList>
    </citation>
    <scope>NUCLEOTIDE SEQUENCE</scope>
    <source>
        <strain evidence="3">3651</strain>
    </source>
</reference>
<dbReference type="EMBL" id="JACGWO010000003">
    <property type="protein sequence ID" value="KAK4430912.1"/>
    <property type="molecule type" value="Genomic_DNA"/>
</dbReference>
<gene>
    <name evidence="3" type="ORF">Salat_0853100</name>
</gene>
<sequence>MEVDFGVAWWGGGMKSSGEAFSAADRAQVPWKRASERVRAPSCPDPIVPRGAVGESGCLGMQPQSGDKFRPKEGSEWGPAMRPCQMRWSAIGSRCGPARIEATAKARAVDMPAECRHPDCGGQRAPLECFGNCALPVLASKLPIRPVLKHGPRRLTCVRVNGQGSSEHACRDPKDGELCLSARSQRKLRWRPAAILKCKSFVGRRDCSVEPRQGIKSSKLAIFCKQNWRCGMNQKPDYDAQLHTNLDPTKSVGQLRQQEGGHGGSFVYLVEIDYLVLVYIVLAVAFVIRLARCCRPPARFFLCTLVFRVIKFHRYSSKNIIM</sequence>
<dbReference type="AlphaFoldDB" id="A0AAE1YIT8"/>
<dbReference type="PANTHER" id="PTHR33220">
    <property type="entry name" value="BNAA09G04420D PROTEIN"/>
    <property type="match status" value="1"/>
</dbReference>
<evidence type="ECO:0000313" key="4">
    <source>
        <dbReference type="Proteomes" id="UP001293254"/>
    </source>
</evidence>
<evidence type="ECO:0000256" key="1">
    <source>
        <dbReference type="SAM" id="MobiDB-lite"/>
    </source>
</evidence>
<evidence type="ECO:0000313" key="3">
    <source>
        <dbReference type="EMBL" id="KAK4430912.1"/>
    </source>
</evidence>